<evidence type="ECO:0000256" key="4">
    <source>
        <dbReference type="ARBA" id="ARBA00022679"/>
    </source>
</evidence>
<feature type="domain" description="Alpha 1,4-glycosyltransferase" evidence="8">
    <location>
        <begin position="231"/>
        <end position="362"/>
    </location>
</feature>
<keyword evidence="5" id="KW-0333">Golgi apparatus</keyword>
<dbReference type="InterPro" id="IPR029044">
    <property type="entry name" value="Nucleotide-diphossugar_trans"/>
</dbReference>
<gene>
    <name evidence="10" type="primary">LOC117565559</name>
</gene>
<dbReference type="GeneID" id="117565559"/>
<dbReference type="SUPFAM" id="SSF53448">
    <property type="entry name" value="Nucleotide-diphospho-sugar transferases"/>
    <property type="match status" value="1"/>
</dbReference>
<dbReference type="Pfam" id="PF04572">
    <property type="entry name" value="Gb3_synth"/>
    <property type="match status" value="1"/>
</dbReference>
<keyword evidence="4" id="KW-0808">Transferase</keyword>
<keyword evidence="9" id="KW-1185">Reference proteome</keyword>
<sequence>MLINMTPRLKRCIINCLNLILLTLILIYVLSIRRIYKMETKYQPANCFLNKNELDDSLGIPLEDVLLSEVEPIIESTIFFIDTSCPSNGNILELTARQACAIESAAFNNDIYQIFVLFASPRYQQQEGKRHPLIDAILSYPNVQLRQVNLMRYAAGTPIEDWLKKGELFKSSYLSTHLADVLRLLTLYRFGGICVHLDTMILNTVTVLPLNYAGADLDNQISTAMLSLTSTGFGHQFAGDCLRDLQQSFDANNRHTSGRDVITRALQRACGTFNVAEMRNNPKGCQSFQLYNHTQFLPIKPADWRQLFEEEFLDEVLQQTRGVSFMLHLWHSKSHKERIKRGTKAAYTQYARRHCPKAYAAAGEYF</sequence>
<dbReference type="Pfam" id="PF04488">
    <property type="entry name" value="Gly_transf_sug"/>
    <property type="match status" value="1"/>
</dbReference>
<feature type="transmembrane region" description="Helical" evidence="7">
    <location>
        <begin position="12"/>
        <end position="31"/>
    </location>
</feature>
<dbReference type="InterPro" id="IPR007577">
    <property type="entry name" value="GlycoTrfase_DXD_sugar-bd_CS"/>
</dbReference>
<dbReference type="GO" id="GO:0000139">
    <property type="term" value="C:Golgi membrane"/>
    <property type="evidence" value="ECO:0007669"/>
    <property type="project" value="UniProtKB-SubCell"/>
</dbReference>
<evidence type="ECO:0000256" key="6">
    <source>
        <dbReference type="ARBA" id="ARBA00023136"/>
    </source>
</evidence>
<keyword evidence="3" id="KW-0328">Glycosyltransferase</keyword>
<dbReference type="Gene3D" id="3.90.550.20">
    <property type="match status" value="1"/>
</dbReference>
<evidence type="ECO:0000313" key="9">
    <source>
        <dbReference type="Proteomes" id="UP000515160"/>
    </source>
</evidence>
<dbReference type="OrthoDB" id="409543at2759"/>
<reference evidence="10" key="1">
    <citation type="submission" date="2025-08" db="UniProtKB">
        <authorList>
            <consortium name="RefSeq"/>
        </authorList>
    </citation>
    <scope>IDENTIFICATION</scope>
    <source>
        <strain evidence="10">15112-1751.03</strain>
        <tissue evidence="10">Whole Adult</tissue>
    </source>
</reference>
<name>A0A6P8WMT2_DROAB</name>
<keyword evidence="7" id="KW-1133">Transmembrane helix</keyword>
<dbReference type="InterPro" id="IPR007652">
    <property type="entry name" value="A1-4-GlycosylTfrase_dom"/>
</dbReference>
<dbReference type="RefSeq" id="XP_034100618.2">
    <property type="nucleotide sequence ID" value="XM_034244727.2"/>
</dbReference>
<comment type="similarity">
    <text evidence="2">Belongs to the glycosyltransferase 32 family.</text>
</comment>
<accession>A0A6P8WMT2</accession>
<organism evidence="9 10">
    <name type="scientific">Drosophila albomicans</name>
    <name type="common">Fruit fly</name>
    <dbReference type="NCBI Taxonomy" id="7291"/>
    <lineage>
        <taxon>Eukaryota</taxon>
        <taxon>Metazoa</taxon>
        <taxon>Ecdysozoa</taxon>
        <taxon>Arthropoda</taxon>
        <taxon>Hexapoda</taxon>
        <taxon>Insecta</taxon>
        <taxon>Pterygota</taxon>
        <taxon>Neoptera</taxon>
        <taxon>Endopterygota</taxon>
        <taxon>Diptera</taxon>
        <taxon>Brachycera</taxon>
        <taxon>Muscomorpha</taxon>
        <taxon>Ephydroidea</taxon>
        <taxon>Drosophilidae</taxon>
        <taxon>Drosophila</taxon>
    </lineage>
</organism>
<keyword evidence="7" id="KW-0812">Transmembrane</keyword>
<dbReference type="PANTHER" id="PTHR12042">
    <property type="entry name" value="LACTOSYLCERAMIDE 4-ALPHA-GALACTOSYLTRANSFERASE ALPHA- 1,4-GALACTOSYLTRANSFERASE"/>
    <property type="match status" value="1"/>
</dbReference>
<evidence type="ECO:0000313" key="10">
    <source>
        <dbReference type="RefSeq" id="XP_034100618.2"/>
    </source>
</evidence>
<proteinExistence type="inferred from homology"/>
<dbReference type="InterPro" id="IPR051981">
    <property type="entry name" value="Glycosyltransf_32"/>
</dbReference>
<comment type="subcellular location">
    <subcellularLocation>
        <location evidence="1">Golgi apparatus membrane</location>
        <topology evidence="1">Single-pass type II membrane protein</topology>
    </subcellularLocation>
</comment>
<dbReference type="AlphaFoldDB" id="A0A6P8WMT2"/>
<evidence type="ECO:0000256" key="2">
    <source>
        <dbReference type="ARBA" id="ARBA00009003"/>
    </source>
</evidence>
<keyword evidence="6 7" id="KW-0472">Membrane</keyword>
<dbReference type="GO" id="GO:0006688">
    <property type="term" value="P:glycosphingolipid biosynthetic process"/>
    <property type="evidence" value="ECO:0007669"/>
    <property type="project" value="TreeGrafter"/>
</dbReference>
<dbReference type="GO" id="GO:0035248">
    <property type="term" value="F:alpha-1,4-N-acetylgalactosaminyltransferase activity"/>
    <property type="evidence" value="ECO:0007669"/>
    <property type="project" value="TreeGrafter"/>
</dbReference>
<evidence type="ECO:0000259" key="8">
    <source>
        <dbReference type="Pfam" id="PF04572"/>
    </source>
</evidence>
<dbReference type="PANTHER" id="PTHR12042:SF21">
    <property type="entry name" value="ALPHA1,4-GALACTOSYLTRANSFERASE 1-RELATED"/>
    <property type="match status" value="1"/>
</dbReference>
<evidence type="ECO:0000256" key="1">
    <source>
        <dbReference type="ARBA" id="ARBA00004323"/>
    </source>
</evidence>
<protein>
    <submittedName>
        <fullName evidence="10">Lactosylceramide 4-alpha-galactosyltransferase-like</fullName>
    </submittedName>
</protein>
<evidence type="ECO:0000256" key="5">
    <source>
        <dbReference type="ARBA" id="ARBA00023034"/>
    </source>
</evidence>
<dbReference type="Proteomes" id="UP000515160">
    <property type="component" value="Chromosome 2L"/>
</dbReference>
<evidence type="ECO:0000256" key="3">
    <source>
        <dbReference type="ARBA" id="ARBA00022676"/>
    </source>
</evidence>
<evidence type="ECO:0000256" key="7">
    <source>
        <dbReference type="SAM" id="Phobius"/>
    </source>
</evidence>